<keyword evidence="2" id="KW-1185">Reference proteome</keyword>
<evidence type="ECO:0000313" key="1">
    <source>
        <dbReference type="EMBL" id="EEF26783.1"/>
    </source>
</evidence>
<dbReference type="Proteomes" id="UP000008311">
    <property type="component" value="Unassembled WGS sequence"/>
</dbReference>
<dbReference type="EMBL" id="EQ976504">
    <property type="protein sequence ID" value="EEF26783.1"/>
    <property type="molecule type" value="Genomic_DNA"/>
</dbReference>
<gene>
    <name evidence="1" type="ORF">RCOM_0418240</name>
</gene>
<name>B9TBI2_RICCO</name>
<accession>B9TBI2</accession>
<dbReference type="AlphaFoldDB" id="B9TBI2"/>
<evidence type="ECO:0000313" key="2">
    <source>
        <dbReference type="Proteomes" id="UP000008311"/>
    </source>
</evidence>
<reference evidence="2" key="1">
    <citation type="journal article" date="2010" name="Nat. Biotechnol.">
        <title>Draft genome sequence of the oilseed species Ricinus communis.</title>
        <authorList>
            <person name="Chan A.P."/>
            <person name="Crabtree J."/>
            <person name="Zhao Q."/>
            <person name="Lorenzi H."/>
            <person name="Orvis J."/>
            <person name="Puiu D."/>
            <person name="Melake-Berhan A."/>
            <person name="Jones K.M."/>
            <person name="Redman J."/>
            <person name="Chen G."/>
            <person name="Cahoon E.B."/>
            <person name="Gedil M."/>
            <person name="Stanke M."/>
            <person name="Haas B.J."/>
            <person name="Wortman J.R."/>
            <person name="Fraser-Liggett C.M."/>
            <person name="Ravel J."/>
            <person name="Rabinowicz P.D."/>
        </authorList>
    </citation>
    <scope>NUCLEOTIDE SEQUENCE [LARGE SCALE GENOMIC DNA]</scope>
    <source>
        <strain evidence="2">cv. Hale</strain>
    </source>
</reference>
<proteinExistence type="predicted"/>
<dbReference type="InParanoid" id="B9TBI2"/>
<protein>
    <submittedName>
        <fullName evidence="1">Uncharacterized protein</fullName>
    </submittedName>
</protein>
<sequence>MKTWPHIVPSGSRRSRCGPWSKAVGGRCKMGVDSLFSSMATMQQGIILVMKWPDRRGDRRKTHPFLNEALSPECAPDSDSAYPLRAHRQLKGWHSMHERFYVYRVFEVAVQVASATGADSGGQAIADALIGS</sequence>
<organism evidence="1 2">
    <name type="scientific">Ricinus communis</name>
    <name type="common">Castor bean</name>
    <dbReference type="NCBI Taxonomy" id="3988"/>
    <lineage>
        <taxon>Eukaryota</taxon>
        <taxon>Viridiplantae</taxon>
        <taxon>Streptophyta</taxon>
        <taxon>Embryophyta</taxon>
        <taxon>Tracheophyta</taxon>
        <taxon>Spermatophyta</taxon>
        <taxon>Magnoliopsida</taxon>
        <taxon>eudicotyledons</taxon>
        <taxon>Gunneridae</taxon>
        <taxon>Pentapetalae</taxon>
        <taxon>rosids</taxon>
        <taxon>fabids</taxon>
        <taxon>Malpighiales</taxon>
        <taxon>Euphorbiaceae</taxon>
        <taxon>Acalyphoideae</taxon>
        <taxon>Acalypheae</taxon>
        <taxon>Ricinus</taxon>
    </lineage>
</organism>